<dbReference type="AlphaFoldDB" id="A0A1N6G6K8"/>
<sequence>MSYLSYPRINFYGRFFTDPSTVNNDPTHYEVDNTVPSPWQNPKGLHKFQLQDCSIVSTIGKDGEIQDPILGLPFITTDKPSAAKIADIDVYQQGVPTIYGMEVSIPISDSISLTGLIDPAVLNQLWWVSVLATRSWQDADYQMDSFGGDMNASGVYQSILRVPFSSWPSDEVSPVLKELKARTLQENGNYLVSIRFVVDGYRNVPEDKQYQTGRITGSLGPVFANEPLYSPGVRILNGRTQDKSDPWHYPMFNNCPFTIDKERKLLIMDLANGICRKNAGGPPVDLGTLTALIKPEHSDPILIGEVDYLEYCFNTYSHIVQLPLSEDQITVLNSSALSLKISRTDIGPSEIFVEDIKPVNIEIEVRPIRIEGSPGSVATTKVYVSRLGKPVSGKKLGVQILSVHGNTPGATVPPSNPGNTPQAFGAIDASVTETDSLGFATVSIVVLKDPGFRTPQLDGQLYFINLYDTDFPVPSSVSQSAMISCLVWSDYKVKKNPKWEDVQDILAPYVKLFPGMTEKINLIDFKSFEIFAKNPPWVHMYGPDTPPSHGISAGAIGFFMTRDENDPRYMPVTRDLSKAKRDTVLNFIFNLQKGTATGPNNQES</sequence>
<dbReference type="RefSeq" id="WP_074225780.1">
    <property type="nucleotide sequence ID" value="NZ_FSRC01000002.1"/>
</dbReference>
<keyword evidence="2" id="KW-1185">Reference proteome</keyword>
<dbReference type="OrthoDB" id="9800162at2"/>
<dbReference type="STRING" id="226505.SAMN05444394_3003"/>
<name>A0A1N6G6K8_9BACT</name>
<evidence type="ECO:0000313" key="1">
    <source>
        <dbReference type="EMBL" id="SIO03042.1"/>
    </source>
</evidence>
<dbReference type="Proteomes" id="UP000185221">
    <property type="component" value="Unassembled WGS sequence"/>
</dbReference>
<proteinExistence type="predicted"/>
<reference evidence="2" key="1">
    <citation type="submission" date="2016-11" db="EMBL/GenBank/DDBJ databases">
        <authorList>
            <person name="Varghese N."/>
            <person name="Submissions S."/>
        </authorList>
    </citation>
    <scope>NUCLEOTIDE SEQUENCE [LARGE SCALE GENOMIC DNA]</scope>
    <source>
        <strain evidence="2">DSM 15292</strain>
    </source>
</reference>
<dbReference type="EMBL" id="FSRC01000002">
    <property type="protein sequence ID" value="SIO03042.1"/>
    <property type="molecule type" value="Genomic_DNA"/>
</dbReference>
<evidence type="ECO:0000313" key="2">
    <source>
        <dbReference type="Proteomes" id="UP000185221"/>
    </source>
</evidence>
<protein>
    <submittedName>
        <fullName evidence="1">Uncharacterized protein</fullName>
    </submittedName>
</protein>
<organism evidence="1 2">
    <name type="scientific">Algoriphagus halophilus</name>
    <dbReference type="NCBI Taxonomy" id="226505"/>
    <lineage>
        <taxon>Bacteria</taxon>
        <taxon>Pseudomonadati</taxon>
        <taxon>Bacteroidota</taxon>
        <taxon>Cytophagia</taxon>
        <taxon>Cytophagales</taxon>
        <taxon>Cyclobacteriaceae</taxon>
        <taxon>Algoriphagus</taxon>
    </lineage>
</organism>
<gene>
    <name evidence="1" type="ORF">SAMN05444394_3003</name>
</gene>
<accession>A0A1N6G6K8</accession>